<accession>A0A9X4MH24</accession>
<keyword evidence="2" id="KW-1185">Reference proteome</keyword>
<protein>
    <submittedName>
        <fullName evidence="1">Beta family protein</fullName>
    </submittedName>
</protein>
<dbReference type="Pfam" id="PF14350">
    <property type="entry name" value="Beta_protein"/>
    <property type="match status" value="1"/>
</dbReference>
<organism evidence="1 2">
    <name type="scientific">Thiovibrio frasassiensis</name>
    <dbReference type="NCBI Taxonomy" id="2984131"/>
    <lineage>
        <taxon>Bacteria</taxon>
        <taxon>Pseudomonadati</taxon>
        <taxon>Thermodesulfobacteriota</taxon>
        <taxon>Desulfobulbia</taxon>
        <taxon>Desulfobulbales</taxon>
        <taxon>Thiovibrionaceae</taxon>
        <taxon>Thiovibrio</taxon>
    </lineage>
</organism>
<dbReference type="AlphaFoldDB" id="A0A9X4MH24"/>
<dbReference type="RefSeq" id="WP_307634062.1">
    <property type="nucleotide sequence ID" value="NZ_JAPHEH010000001.1"/>
</dbReference>
<comment type="caution">
    <text evidence="1">The sequence shown here is derived from an EMBL/GenBank/DDBJ whole genome shotgun (WGS) entry which is preliminary data.</text>
</comment>
<name>A0A9X4MH24_9BACT</name>
<reference evidence="1" key="2">
    <citation type="submission" date="2022-10" db="EMBL/GenBank/DDBJ databases">
        <authorList>
            <person name="Aronson H.S."/>
        </authorList>
    </citation>
    <scope>NUCLEOTIDE SEQUENCE</scope>
    <source>
        <strain evidence="1">RS19-109</strain>
    </source>
</reference>
<dbReference type="EMBL" id="JAPHEH010000001">
    <property type="protein sequence ID" value="MDG4475393.1"/>
    <property type="molecule type" value="Genomic_DNA"/>
</dbReference>
<evidence type="ECO:0000313" key="2">
    <source>
        <dbReference type="Proteomes" id="UP001154240"/>
    </source>
</evidence>
<dbReference type="Proteomes" id="UP001154240">
    <property type="component" value="Unassembled WGS sequence"/>
</dbReference>
<gene>
    <name evidence="1" type="ORF">OLX77_04360</name>
</gene>
<reference evidence="1" key="1">
    <citation type="journal article" date="2022" name="bioRxiv">
        <title>Thiovibrio frasassiensisgen. nov., sp. nov., an autotrophic, elemental sulfur disproportionating bacterium isolated from sulfidic karst sediment, and proposal of Thiovibrionaceae fam. nov.</title>
        <authorList>
            <person name="Aronson H."/>
            <person name="Thomas C."/>
            <person name="Bhattacharyya M."/>
            <person name="Eckstein S."/>
            <person name="Jensen S."/>
            <person name="Barco R."/>
            <person name="Macalady J."/>
            <person name="Amend J."/>
        </authorList>
    </citation>
    <scope>NUCLEOTIDE SEQUENCE</scope>
    <source>
        <strain evidence="1">RS19-109</strain>
    </source>
</reference>
<sequence>MTNRYIPFLKLKSSEILAIKELSDELKENFVPFFDFPRQKKNTQLAFKSTTEKMVRSMSSHLKENFNFYLDNFDIDSILEIDSINNYAYLLKSFSEFNVIPVVSIDRCAEHLAAVVDAKSSGELSSVVFALRLVPEDFASYDAVADEISDALIEIFALFDSVDLIFDCRVCLGQDLKQLKINIVEFANDFSKDYPLRKLIVAGSSIPASIRDVAGAESEVELTRPELKIYKSVEKEIGQIYDVVLGDYATVSPFYSELDIMPEIMQNVTAPKIIYSFDDQHYIIRGGALKTHQRGFAQYFDLAAVLVSKNFYRSAEYSFGDHYLSEKSLGIGKNVTPSSIVKPTLNAHISYMLKDFF</sequence>
<evidence type="ECO:0000313" key="1">
    <source>
        <dbReference type="EMBL" id="MDG4475393.1"/>
    </source>
</evidence>
<proteinExistence type="predicted"/>
<dbReference type="InterPro" id="IPR025683">
    <property type="entry name" value="Protein_beta"/>
</dbReference>